<evidence type="ECO:0000313" key="5">
    <source>
        <dbReference type="Proteomes" id="UP001328107"/>
    </source>
</evidence>
<evidence type="ECO:0000256" key="2">
    <source>
        <dbReference type="SAM" id="MobiDB-lite"/>
    </source>
</evidence>
<feature type="domain" description="Kinesin-like protein Kif23 Arf6-interacting" evidence="3">
    <location>
        <begin position="220"/>
        <end position="318"/>
    </location>
</feature>
<feature type="non-terminal residue" evidence="4">
    <location>
        <position position="1"/>
    </location>
</feature>
<protein>
    <recommendedName>
        <fullName evidence="3">Kinesin-like protein Kif23 Arf6-interacting domain-containing protein</fullName>
    </recommendedName>
</protein>
<proteinExistence type="predicted"/>
<sequence length="336" mass="38527">RMAHPSAPPTVFVETWHAEVDLLDQGIAEAHGASFDFAHFDNGDQSMRRLREYGQQRGAQAEVENARMGECLSSLDSLFRSRLCLADYRQQEITAYRARLQKQRQQEEQDEAIIKKFQRENASMRNRLKTYEEDDVDRVKMEEEMRRAKREEEDRLRHQRNKLLQALDIAQGVSSPSVAQLRNRFDSPEPKTITMTTKKKQPETQKAVQPRREHGPGFYNPKYRRSQSASRVVDHRPPVTIPTGTILKPRMPANSKTTIAPKADQLRSSDGYVLTHQEIDEEGNIATSIIKGDCIPTAGGGTAVCFNDIEHLSHETPGETMEKRRKRRSSKKTVRF</sequence>
<reference evidence="5" key="1">
    <citation type="submission" date="2022-10" db="EMBL/GenBank/DDBJ databases">
        <title>Genome assembly of Pristionchus species.</title>
        <authorList>
            <person name="Yoshida K."/>
            <person name="Sommer R.J."/>
        </authorList>
    </citation>
    <scope>NUCLEOTIDE SEQUENCE [LARGE SCALE GENOMIC DNA]</scope>
    <source>
        <strain evidence="5">RS5460</strain>
    </source>
</reference>
<evidence type="ECO:0000259" key="3">
    <source>
        <dbReference type="Pfam" id="PF16540"/>
    </source>
</evidence>
<organism evidence="4 5">
    <name type="scientific">Pristionchus mayeri</name>
    <dbReference type="NCBI Taxonomy" id="1317129"/>
    <lineage>
        <taxon>Eukaryota</taxon>
        <taxon>Metazoa</taxon>
        <taxon>Ecdysozoa</taxon>
        <taxon>Nematoda</taxon>
        <taxon>Chromadorea</taxon>
        <taxon>Rhabditida</taxon>
        <taxon>Rhabditina</taxon>
        <taxon>Diplogasteromorpha</taxon>
        <taxon>Diplogasteroidea</taxon>
        <taxon>Neodiplogasteridae</taxon>
        <taxon>Pristionchus</taxon>
    </lineage>
</organism>
<feature type="region of interest" description="Disordered" evidence="2">
    <location>
        <begin position="188"/>
        <end position="252"/>
    </location>
</feature>
<dbReference type="Pfam" id="PF16540">
    <property type="entry name" value="MKLP1_Arf_bdg"/>
    <property type="match status" value="1"/>
</dbReference>
<accession>A0AAN5CR60</accession>
<dbReference type="InterPro" id="IPR038105">
    <property type="entry name" value="Kif23_Arf-bd_sf"/>
</dbReference>
<keyword evidence="5" id="KW-1185">Reference proteome</keyword>
<comment type="caution">
    <text evidence="4">The sequence shown here is derived from an EMBL/GenBank/DDBJ whole genome shotgun (WGS) entry which is preliminary data.</text>
</comment>
<dbReference type="InterPro" id="IPR032384">
    <property type="entry name" value="Kif23_Arf-bd"/>
</dbReference>
<gene>
    <name evidence="4" type="ORF">PMAYCL1PPCAC_19250</name>
</gene>
<dbReference type="AlphaFoldDB" id="A0AAN5CR60"/>
<evidence type="ECO:0000313" key="4">
    <source>
        <dbReference type="EMBL" id="GMR49055.1"/>
    </source>
</evidence>
<feature type="coiled-coil region" evidence="1">
    <location>
        <begin position="100"/>
        <end position="162"/>
    </location>
</feature>
<dbReference type="Gene3D" id="2.60.40.4330">
    <property type="entry name" value="Kinesin-like protein Kif23, Arf6-interacting domain"/>
    <property type="match status" value="1"/>
</dbReference>
<feature type="region of interest" description="Disordered" evidence="2">
    <location>
        <begin position="316"/>
        <end position="336"/>
    </location>
</feature>
<dbReference type="Proteomes" id="UP001328107">
    <property type="component" value="Unassembled WGS sequence"/>
</dbReference>
<dbReference type="EMBL" id="BTRK01000004">
    <property type="protein sequence ID" value="GMR49055.1"/>
    <property type="molecule type" value="Genomic_DNA"/>
</dbReference>
<evidence type="ECO:0000256" key="1">
    <source>
        <dbReference type="SAM" id="Coils"/>
    </source>
</evidence>
<keyword evidence="1" id="KW-0175">Coiled coil</keyword>
<feature type="compositionally biased region" description="Basic residues" evidence="2">
    <location>
        <begin position="323"/>
        <end position="336"/>
    </location>
</feature>
<name>A0AAN5CR60_9BILA</name>